<protein>
    <submittedName>
        <fullName evidence="1">Uncharacterized protein</fullName>
    </submittedName>
</protein>
<sequence length="210" mass="22995">MRNRRLTIFPLAMILMTACGDSTAINPEMLDLRGTWSVQTWTVTQVASPNTVVNMLAGTAGDPVEQDGVVDAWRFLYDDGTMLSVINYPDTLATNQPELASLPRIWKDASLYPLETYCVDAAAEIEYCKAATSGDVMIINEANSTNGVWSFVRSGDDLTLTADTMTDGTAIMTFDFGSGTAEAAKWVQTLDRVIVDYNRCPLTDLCGRPR</sequence>
<dbReference type="EMBL" id="UINC01001105">
    <property type="protein sequence ID" value="SUZ70905.1"/>
    <property type="molecule type" value="Genomic_DNA"/>
</dbReference>
<dbReference type="AlphaFoldDB" id="A0A381PV28"/>
<organism evidence="1">
    <name type="scientific">marine metagenome</name>
    <dbReference type="NCBI Taxonomy" id="408172"/>
    <lineage>
        <taxon>unclassified sequences</taxon>
        <taxon>metagenomes</taxon>
        <taxon>ecological metagenomes</taxon>
    </lineage>
</organism>
<dbReference type="PROSITE" id="PS51257">
    <property type="entry name" value="PROKAR_LIPOPROTEIN"/>
    <property type="match status" value="1"/>
</dbReference>
<proteinExistence type="predicted"/>
<gene>
    <name evidence="1" type="ORF">METZ01_LOCUS23759</name>
</gene>
<accession>A0A381PV28</accession>
<evidence type="ECO:0000313" key="1">
    <source>
        <dbReference type="EMBL" id="SUZ70905.1"/>
    </source>
</evidence>
<reference evidence="1" key="1">
    <citation type="submission" date="2018-05" db="EMBL/GenBank/DDBJ databases">
        <authorList>
            <person name="Lanie J.A."/>
            <person name="Ng W.-L."/>
            <person name="Kazmierczak K.M."/>
            <person name="Andrzejewski T.M."/>
            <person name="Davidsen T.M."/>
            <person name="Wayne K.J."/>
            <person name="Tettelin H."/>
            <person name="Glass J.I."/>
            <person name="Rusch D."/>
            <person name="Podicherti R."/>
            <person name="Tsui H.-C.T."/>
            <person name="Winkler M.E."/>
        </authorList>
    </citation>
    <scope>NUCLEOTIDE SEQUENCE</scope>
</reference>
<name>A0A381PV28_9ZZZZ</name>